<evidence type="ECO:0000313" key="1">
    <source>
        <dbReference type="EnsemblMetazoa" id="AEPI007967-PA"/>
    </source>
</evidence>
<name>A0A182PLZ5_9DIPT</name>
<organism evidence="1 2">
    <name type="scientific">Anopheles epiroticus</name>
    <dbReference type="NCBI Taxonomy" id="199890"/>
    <lineage>
        <taxon>Eukaryota</taxon>
        <taxon>Metazoa</taxon>
        <taxon>Ecdysozoa</taxon>
        <taxon>Arthropoda</taxon>
        <taxon>Hexapoda</taxon>
        <taxon>Insecta</taxon>
        <taxon>Pterygota</taxon>
        <taxon>Neoptera</taxon>
        <taxon>Endopterygota</taxon>
        <taxon>Diptera</taxon>
        <taxon>Nematocera</taxon>
        <taxon>Culicoidea</taxon>
        <taxon>Culicidae</taxon>
        <taxon>Anophelinae</taxon>
        <taxon>Anopheles</taxon>
    </lineage>
</organism>
<dbReference type="VEuPathDB" id="VectorBase:AEPI007967"/>
<proteinExistence type="predicted"/>
<protein>
    <submittedName>
        <fullName evidence="1">Uncharacterized protein</fullName>
    </submittedName>
</protein>
<accession>A0A182PLZ5</accession>
<reference evidence="2" key="1">
    <citation type="submission" date="2013-03" db="EMBL/GenBank/DDBJ databases">
        <title>The Genome Sequence of Anopheles epiroticus epiroticus2.</title>
        <authorList>
            <consortium name="The Broad Institute Genomics Platform"/>
            <person name="Neafsey D.E."/>
            <person name="Howell P."/>
            <person name="Walker B."/>
            <person name="Young S.K."/>
            <person name="Zeng Q."/>
            <person name="Gargeya S."/>
            <person name="Fitzgerald M."/>
            <person name="Haas B."/>
            <person name="Abouelleil A."/>
            <person name="Allen A.W."/>
            <person name="Alvarado L."/>
            <person name="Arachchi H.M."/>
            <person name="Berlin A.M."/>
            <person name="Chapman S.B."/>
            <person name="Gainer-Dewar J."/>
            <person name="Goldberg J."/>
            <person name="Griggs A."/>
            <person name="Gujja S."/>
            <person name="Hansen M."/>
            <person name="Howarth C."/>
            <person name="Imamovic A."/>
            <person name="Ireland A."/>
            <person name="Larimer J."/>
            <person name="McCowan C."/>
            <person name="Murphy C."/>
            <person name="Pearson M."/>
            <person name="Poon T.W."/>
            <person name="Priest M."/>
            <person name="Roberts A."/>
            <person name="Saif S."/>
            <person name="Shea T."/>
            <person name="Sisk P."/>
            <person name="Sykes S."/>
            <person name="Wortman J."/>
            <person name="Nusbaum C."/>
            <person name="Birren B."/>
        </authorList>
    </citation>
    <scope>NUCLEOTIDE SEQUENCE [LARGE SCALE GENOMIC DNA]</scope>
    <source>
        <strain evidence="2">Epiroticus2</strain>
    </source>
</reference>
<dbReference type="EnsemblMetazoa" id="AEPI007967-RA">
    <property type="protein sequence ID" value="AEPI007967-PA"/>
    <property type="gene ID" value="AEPI007967"/>
</dbReference>
<evidence type="ECO:0000313" key="2">
    <source>
        <dbReference type="Proteomes" id="UP000075885"/>
    </source>
</evidence>
<dbReference type="Proteomes" id="UP000075885">
    <property type="component" value="Unassembled WGS sequence"/>
</dbReference>
<dbReference type="AlphaFoldDB" id="A0A182PLZ5"/>
<keyword evidence="2" id="KW-1185">Reference proteome</keyword>
<sequence>MNPDDFDSVGKFVCRNVDQINHHLGKAKLDSKFLSNKDAGAEDLPAALLALAKEQELEQTSETKENDPMERPSEEEIDALFEVIRSRPTANSSNKCQRQGSFKKTAAAVTAAIANKTTASFGSSSDLTLLINKSSVPPVKQPPVDVDAMVAKLRQSIDLLGTVENGEIEAVDLAAVRQQFRREWAGIGKACRNVEALLEEFKQQTEGNGGAAGVKKEPIISNELVKSMKQLQIKLHYAVSLKKAEILPDITKTLNKEVLPLSPYIDMIDETIRQMQL</sequence>
<reference evidence="1" key="2">
    <citation type="submission" date="2020-05" db="UniProtKB">
        <authorList>
            <consortium name="EnsemblMetazoa"/>
        </authorList>
    </citation>
    <scope>IDENTIFICATION</scope>
    <source>
        <strain evidence="1">Epiroticus2</strain>
    </source>
</reference>